<feature type="compositionally biased region" description="Polar residues" evidence="1">
    <location>
        <begin position="399"/>
        <end position="413"/>
    </location>
</feature>
<evidence type="ECO:0000313" key="3">
    <source>
        <dbReference type="Proteomes" id="UP001201812"/>
    </source>
</evidence>
<dbReference type="EMBL" id="JAKKPZ010000280">
    <property type="protein sequence ID" value="KAI1697228.1"/>
    <property type="molecule type" value="Genomic_DNA"/>
</dbReference>
<protein>
    <submittedName>
        <fullName evidence="2">Uncharacterized protein</fullName>
    </submittedName>
</protein>
<dbReference type="Proteomes" id="UP001201812">
    <property type="component" value="Unassembled WGS sequence"/>
</dbReference>
<gene>
    <name evidence="2" type="ORF">DdX_18622</name>
</gene>
<reference evidence="2" key="1">
    <citation type="submission" date="2022-01" db="EMBL/GenBank/DDBJ databases">
        <title>Genome Sequence Resource for Two Populations of Ditylenchus destructor, the Migratory Endoparasitic Phytonematode.</title>
        <authorList>
            <person name="Zhang H."/>
            <person name="Lin R."/>
            <person name="Xie B."/>
        </authorList>
    </citation>
    <scope>NUCLEOTIDE SEQUENCE</scope>
    <source>
        <strain evidence="2">BazhouSP</strain>
    </source>
</reference>
<keyword evidence="3" id="KW-1185">Reference proteome</keyword>
<accession>A0AAD4MKV5</accession>
<sequence length="413" mass="47116">MQKTWTGIHDLSSRDLTIVSLVPEKSCVEKLKRISEEIISFLTETLVDTFRFLSRKQLCKLIYLVNSQFYRLATSHVPNIQIIPNLKLPKNQHWEEELIAATQRIQTIYDYNPKELPVPNKFVRFDEVHIQTCVGDEGILQFLLGAKDSFIGCKLYMQILRRTQERHYVSSDGETLTCDSSKNIFRDLSVSTDIDTLADPTPILSTDGILSSNELELHFDDYATLPQSTNYALLNWLKSGSTWKNGLPQATMKQLTLQSYPTQLILNMLREIKQEFESTKVPALSFMIIFYDRYDYVCRRLESIRQFSIGNNSTGERLSFSKDERIVIVTTISVILLSDLANKRDSPSGSLLAPPQTELHGLYVCCHSSSRTASLRLEKPKVDLSIQSLKNNFPVKPNPSRSHTDPNSFAVSH</sequence>
<evidence type="ECO:0000256" key="1">
    <source>
        <dbReference type="SAM" id="MobiDB-lite"/>
    </source>
</evidence>
<dbReference type="AlphaFoldDB" id="A0AAD4MKV5"/>
<name>A0AAD4MKV5_9BILA</name>
<proteinExistence type="predicted"/>
<evidence type="ECO:0000313" key="2">
    <source>
        <dbReference type="EMBL" id="KAI1697228.1"/>
    </source>
</evidence>
<feature type="region of interest" description="Disordered" evidence="1">
    <location>
        <begin position="390"/>
        <end position="413"/>
    </location>
</feature>
<comment type="caution">
    <text evidence="2">The sequence shown here is derived from an EMBL/GenBank/DDBJ whole genome shotgun (WGS) entry which is preliminary data.</text>
</comment>
<organism evidence="2 3">
    <name type="scientific">Ditylenchus destructor</name>
    <dbReference type="NCBI Taxonomy" id="166010"/>
    <lineage>
        <taxon>Eukaryota</taxon>
        <taxon>Metazoa</taxon>
        <taxon>Ecdysozoa</taxon>
        <taxon>Nematoda</taxon>
        <taxon>Chromadorea</taxon>
        <taxon>Rhabditida</taxon>
        <taxon>Tylenchina</taxon>
        <taxon>Tylenchomorpha</taxon>
        <taxon>Sphaerularioidea</taxon>
        <taxon>Anguinidae</taxon>
        <taxon>Anguininae</taxon>
        <taxon>Ditylenchus</taxon>
    </lineage>
</organism>